<sequence length="344" mass="37985">MAAASILAPLKLMGVPGSPYTRKMLAVLRYRHIPYRLLMGGSGGPPEGLPRPKVPLLPTFFLPDADGVVQAVTDSTPLIRRFEREYPDRPIIPADPALAFIDALLEDYGDEWLTKAMFHYRWHYADDIARAGEILPRWTGMKRSEAELATMSKFISERQISRLYVVGSNAVTAPVIEASYERFLKLFSAHLEAHAYLLGERPGSGDFAFFGQLTALTHFDPTPMALTLATAPRVYTWVDIVEDLSGLEPGDWLDLKAPQPTLKALLNEIGRTYVPVLLANGAALMAQAADFETTIDGQRWAQPTFPYHGKCLMALRAQRDALPAEARATVDALLAGTGCERLFT</sequence>
<proteinExistence type="predicted"/>
<dbReference type="AlphaFoldDB" id="A0A4Y9EM11"/>
<accession>A0A4Y9EM11</accession>
<dbReference type="Pfam" id="PF13417">
    <property type="entry name" value="GST_N_3"/>
    <property type="match status" value="1"/>
</dbReference>
<organism evidence="2 3">
    <name type="scientific">Glacieibacterium arshaanense</name>
    <dbReference type="NCBI Taxonomy" id="2511025"/>
    <lineage>
        <taxon>Bacteria</taxon>
        <taxon>Pseudomonadati</taxon>
        <taxon>Pseudomonadota</taxon>
        <taxon>Alphaproteobacteria</taxon>
        <taxon>Sphingomonadales</taxon>
        <taxon>Sphingosinicellaceae</taxon>
        <taxon>Glacieibacterium</taxon>
    </lineage>
</organism>
<keyword evidence="3" id="KW-1185">Reference proteome</keyword>
<dbReference type="InterPro" id="IPR004045">
    <property type="entry name" value="Glutathione_S-Trfase_N"/>
</dbReference>
<evidence type="ECO:0000313" key="3">
    <source>
        <dbReference type="Proteomes" id="UP000297737"/>
    </source>
</evidence>
<dbReference type="GO" id="GO:0016740">
    <property type="term" value="F:transferase activity"/>
    <property type="evidence" value="ECO:0007669"/>
    <property type="project" value="UniProtKB-KW"/>
</dbReference>
<comment type="caution">
    <text evidence="2">The sequence shown here is derived from an EMBL/GenBank/DDBJ whole genome shotgun (WGS) entry which is preliminary data.</text>
</comment>
<gene>
    <name evidence="2" type="ORF">EUV02_07505</name>
</gene>
<dbReference type="InterPro" id="IPR036249">
    <property type="entry name" value="Thioredoxin-like_sf"/>
</dbReference>
<dbReference type="Proteomes" id="UP000297737">
    <property type="component" value="Unassembled WGS sequence"/>
</dbReference>
<dbReference type="SUPFAM" id="SSF52833">
    <property type="entry name" value="Thioredoxin-like"/>
    <property type="match status" value="1"/>
</dbReference>
<evidence type="ECO:0000313" key="2">
    <source>
        <dbReference type="EMBL" id="TFU03038.1"/>
    </source>
</evidence>
<dbReference type="InterPro" id="IPR036282">
    <property type="entry name" value="Glutathione-S-Trfase_C_sf"/>
</dbReference>
<dbReference type="Gene3D" id="1.20.1050.10">
    <property type="match status" value="1"/>
</dbReference>
<protein>
    <submittedName>
        <fullName evidence="2">Glutathione S-transferase</fullName>
    </submittedName>
</protein>
<dbReference type="SUPFAM" id="SSF47616">
    <property type="entry name" value="GST C-terminal domain-like"/>
    <property type="match status" value="1"/>
</dbReference>
<evidence type="ECO:0000259" key="1">
    <source>
        <dbReference type="Pfam" id="PF13417"/>
    </source>
</evidence>
<feature type="domain" description="GST N-terminal" evidence="1">
    <location>
        <begin position="12"/>
        <end position="89"/>
    </location>
</feature>
<dbReference type="Gene3D" id="3.40.30.10">
    <property type="entry name" value="Glutaredoxin"/>
    <property type="match status" value="1"/>
</dbReference>
<name>A0A4Y9EM11_9SPHN</name>
<keyword evidence="2" id="KW-0808">Transferase</keyword>
<dbReference type="OrthoDB" id="7054557at2"/>
<dbReference type="EMBL" id="SIHO01000002">
    <property type="protein sequence ID" value="TFU03038.1"/>
    <property type="molecule type" value="Genomic_DNA"/>
</dbReference>
<reference evidence="2 3" key="1">
    <citation type="submission" date="2019-02" db="EMBL/GenBank/DDBJ databases">
        <title>Polymorphobacter sp. isolated from the lake at the Tibet of China.</title>
        <authorList>
            <person name="Li A."/>
        </authorList>
    </citation>
    <scope>NUCLEOTIDE SEQUENCE [LARGE SCALE GENOMIC DNA]</scope>
    <source>
        <strain evidence="2 3">DJ1R-1</strain>
    </source>
</reference>